<comment type="function">
    <text evidence="15">Cytochrome bo(3) ubiquinol terminal oxidase is the component of the aerobic respiratory chain of E.coli that predominates when cells are grown at high aeration. Has proton pump activity across the membrane in addition to electron transfer, pumping 2 protons/electron.</text>
</comment>
<dbReference type="GO" id="GO:0009486">
    <property type="term" value="F:cytochrome bo3 ubiquinol oxidase activity"/>
    <property type="evidence" value="ECO:0007669"/>
    <property type="project" value="InterPro"/>
</dbReference>
<comment type="caution">
    <text evidence="20">The sequence shown here is derived from an EMBL/GenBank/DDBJ whole genome shotgun (WGS) entry which is preliminary data.</text>
</comment>
<dbReference type="PROSITE" id="PS50857">
    <property type="entry name" value="COX2_CUA"/>
    <property type="match status" value="1"/>
</dbReference>
<evidence type="ECO:0000259" key="18">
    <source>
        <dbReference type="PROSITE" id="PS50857"/>
    </source>
</evidence>
<keyword evidence="11 16" id="KW-0560">Oxidoreductase</keyword>
<reference evidence="20 21" key="1">
    <citation type="submission" date="2018-11" db="EMBL/GenBank/DDBJ databases">
        <title>Genomic Encyclopedia of Type Strains, Phase IV (KMG-IV): sequencing the most valuable type-strain genomes for metagenomic binning, comparative biology and taxonomic classification.</title>
        <authorList>
            <person name="Goeker M."/>
        </authorList>
    </citation>
    <scope>NUCLEOTIDE SEQUENCE [LARGE SCALE GENOMIC DNA]</scope>
    <source>
        <strain evidence="20 21">DSM 21945</strain>
    </source>
</reference>
<evidence type="ECO:0000256" key="12">
    <source>
        <dbReference type="ARBA" id="ARBA00023136"/>
    </source>
</evidence>
<evidence type="ECO:0000256" key="2">
    <source>
        <dbReference type="ARBA" id="ARBA00007866"/>
    </source>
</evidence>
<keyword evidence="9 16" id="KW-0249">Electron transport</keyword>
<dbReference type="NCBIfam" id="TIGR01433">
    <property type="entry name" value="CyoA"/>
    <property type="match status" value="1"/>
</dbReference>
<dbReference type="GO" id="GO:0004129">
    <property type="term" value="F:cytochrome-c oxidase activity"/>
    <property type="evidence" value="ECO:0007669"/>
    <property type="project" value="UniProtKB-UniRule"/>
</dbReference>
<keyword evidence="21" id="KW-1185">Reference proteome</keyword>
<feature type="transmembrane region" description="Helical" evidence="17">
    <location>
        <begin position="87"/>
        <end position="108"/>
    </location>
</feature>
<evidence type="ECO:0000256" key="15">
    <source>
        <dbReference type="ARBA" id="ARBA00025694"/>
    </source>
</evidence>
<keyword evidence="14" id="KW-0449">Lipoprotein</keyword>
<dbReference type="CDD" id="cd04212">
    <property type="entry name" value="CuRO_UO_II"/>
    <property type="match status" value="1"/>
</dbReference>
<evidence type="ECO:0000256" key="4">
    <source>
        <dbReference type="ARBA" id="ARBA00022448"/>
    </source>
</evidence>
<dbReference type="InterPro" id="IPR002429">
    <property type="entry name" value="CcO_II-like_C"/>
</dbReference>
<dbReference type="Pfam" id="PF00116">
    <property type="entry name" value="COX2"/>
    <property type="match status" value="1"/>
</dbReference>
<dbReference type="Gene3D" id="2.60.40.420">
    <property type="entry name" value="Cupredoxins - blue copper proteins"/>
    <property type="match status" value="1"/>
</dbReference>
<dbReference type="Proteomes" id="UP000268033">
    <property type="component" value="Unassembled WGS sequence"/>
</dbReference>
<dbReference type="STRING" id="584787.GCA_001247655_02577"/>
<evidence type="ECO:0000256" key="14">
    <source>
        <dbReference type="ARBA" id="ARBA00023288"/>
    </source>
</evidence>
<evidence type="ECO:0000256" key="5">
    <source>
        <dbReference type="ARBA" id="ARBA00022475"/>
    </source>
</evidence>
<dbReference type="RefSeq" id="WP_050658143.1">
    <property type="nucleotide sequence ID" value="NZ_JBLXAC010000004.1"/>
</dbReference>
<dbReference type="AlphaFoldDB" id="A0A3N1PI46"/>
<proteinExistence type="inferred from homology"/>
<keyword evidence="6 16" id="KW-0679">Respiratory chain</keyword>
<evidence type="ECO:0000256" key="1">
    <source>
        <dbReference type="ARBA" id="ARBA00004651"/>
    </source>
</evidence>
<keyword evidence="10 17" id="KW-1133">Transmembrane helix</keyword>
<comment type="subcellular location">
    <subcellularLocation>
        <location evidence="1">Cell membrane</location>
        <topology evidence="1">Multi-pass membrane protein</topology>
    </subcellularLocation>
</comment>
<accession>A0A3N1PI46</accession>
<dbReference type="EMBL" id="RJUL01000004">
    <property type="protein sequence ID" value="ROQ27488.1"/>
    <property type="molecule type" value="Genomic_DNA"/>
</dbReference>
<evidence type="ECO:0000256" key="8">
    <source>
        <dbReference type="ARBA" id="ARBA00022729"/>
    </source>
</evidence>
<keyword evidence="7 17" id="KW-0812">Transmembrane</keyword>
<dbReference type="InterPro" id="IPR034227">
    <property type="entry name" value="CuRO_UO_II"/>
</dbReference>
<keyword evidence="4 16" id="KW-0813">Transport</keyword>
<feature type="domain" description="Cytochrome oxidase subunit II copper A binding" evidence="18">
    <location>
        <begin position="124"/>
        <end position="237"/>
    </location>
</feature>
<keyword evidence="5 16" id="KW-1003">Cell membrane</keyword>
<dbReference type="PANTHER" id="PTHR22888">
    <property type="entry name" value="CYTOCHROME C OXIDASE, SUBUNIT II"/>
    <property type="match status" value="1"/>
</dbReference>
<protein>
    <recommendedName>
        <fullName evidence="16">Ubiquinol oxidase subunit 2</fullName>
    </recommendedName>
</protein>
<dbReference type="InterPro" id="IPR011759">
    <property type="entry name" value="Cyt_c_oxidase_su2_TM_dom"/>
</dbReference>
<dbReference type="GO" id="GO:0005886">
    <property type="term" value="C:plasma membrane"/>
    <property type="evidence" value="ECO:0007669"/>
    <property type="project" value="UniProtKB-SubCell"/>
</dbReference>
<comment type="similarity">
    <text evidence="2 16">Belongs to the cytochrome c oxidase subunit 2 family.</text>
</comment>
<evidence type="ECO:0000256" key="13">
    <source>
        <dbReference type="ARBA" id="ARBA00023139"/>
    </source>
</evidence>
<keyword evidence="12 16" id="KW-0472">Membrane</keyword>
<comment type="subunit">
    <text evidence="3">Heterooctamer of two A chains, two B chains, two C chains and two D chains.</text>
</comment>
<evidence type="ECO:0000256" key="17">
    <source>
        <dbReference type="SAM" id="Phobius"/>
    </source>
</evidence>
<evidence type="ECO:0000256" key="9">
    <source>
        <dbReference type="ARBA" id="ARBA00022982"/>
    </source>
</evidence>
<evidence type="ECO:0000256" key="11">
    <source>
        <dbReference type="ARBA" id="ARBA00023002"/>
    </source>
</evidence>
<keyword evidence="8" id="KW-0732">Signal</keyword>
<sequence length="304" mass="33649">MKSKWLTSLTKVLSLGAAFLLAGCDDMVLMNSKGPVGQGEWSLIVTAFILMLIVVVPVIIMTVLFAWRYRASNTKATYTPMWSHSNALEATVWSIPLVIIAILGVITWKSSHEFDPYRPLDSDKQPLTVQVVSLDWKWLFIYPKQGIASVNELVIPPGTPVKFEITSGTVMNSFFIPQLGGQIYAMAGMSTQLHLQADHPGTYDGISANYSGAGFSGMKFKAIATANDQDFEAWVAKVKSGSKELTYPGYKAIALKQDHMPVEYFSSVEPQIYHQIVMSFDQVVEHKIEYNHEIGEKMGAGAEE</sequence>
<dbReference type="InterPro" id="IPR036257">
    <property type="entry name" value="Cyt_c_oxidase_su2_TM_sf"/>
</dbReference>
<evidence type="ECO:0000256" key="3">
    <source>
        <dbReference type="ARBA" id="ARBA00011700"/>
    </source>
</evidence>
<feature type="transmembrane region" description="Helical" evidence="17">
    <location>
        <begin position="43"/>
        <end position="67"/>
    </location>
</feature>
<evidence type="ECO:0000256" key="7">
    <source>
        <dbReference type="ARBA" id="ARBA00022692"/>
    </source>
</evidence>
<evidence type="ECO:0000313" key="21">
    <source>
        <dbReference type="Proteomes" id="UP000268033"/>
    </source>
</evidence>
<dbReference type="InterPro" id="IPR008972">
    <property type="entry name" value="Cupredoxin"/>
</dbReference>
<evidence type="ECO:0000259" key="19">
    <source>
        <dbReference type="PROSITE" id="PS50999"/>
    </source>
</evidence>
<keyword evidence="13" id="KW-0564">Palmitate</keyword>
<dbReference type="SUPFAM" id="SSF49503">
    <property type="entry name" value="Cupredoxins"/>
    <property type="match status" value="1"/>
</dbReference>
<dbReference type="GO" id="GO:0016682">
    <property type="term" value="F:oxidoreductase activity, acting on diphenols and related substances as donors, oxygen as acceptor"/>
    <property type="evidence" value="ECO:0007669"/>
    <property type="project" value="InterPro"/>
</dbReference>
<dbReference type="OrthoDB" id="9783445at2"/>
<dbReference type="GO" id="GO:0042773">
    <property type="term" value="P:ATP synthesis coupled electron transport"/>
    <property type="evidence" value="ECO:0007669"/>
    <property type="project" value="TreeGrafter"/>
</dbReference>
<evidence type="ECO:0000313" key="20">
    <source>
        <dbReference type="EMBL" id="ROQ27488.1"/>
    </source>
</evidence>
<dbReference type="PROSITE" id="PS51257">
    <property type="entry name" value="PROKAR_LIPOPROTEIN"/>
    <property type="match status" value="1"/>
</dbReference>
<dbReference type="Pfam" id="PF06481">
    <property type="entry name" value="COX_ARM"/>
    <property type="match status" value="1"/>
</dbReference>
<dbReference type="PANTHER" id="PTHR22888:SF18">
    <property type="entry name" value="CYTOCHROME BO(3) UBIQUINOL OXIDASE SUBUNIT 2"/>
    <property type="match status" value="1"/>
</dbReference>
<gene>
    <name evidence="20" type="ORF">EDC28_104138</name>
</gene>
<organism evidence="20 21">
    <name type="scientific">Gallaecimonas pentaromativorans</name>
    <dbReference type="NCBI Taxonomy" id="584787"/>
    <lineage>
        <taxon>Bacteria</taxon>
        <taxon>Pseudomonadati</taxon>
        <taxon>Pseudomonadota</taxon>
        <taxon>Gammaproteobacteria</taxon>
        <taxon>Enterobacterales</taxon>
        <taxon>Gallaecimonadaceae</taxon>
        <taxon>Gallaecimonas</taxon>
    </lineage>
</organism>
<dbReference type="PIRSF" id="PIRSF000292">
    <property type="entry name" value="Ubi_od_II"/>
    <property type="match status" value="1"/>
</dbReference>
<dbReference type="SUPFAM" id="SSF81464">
    <property type="entry name" value="Cytochrome c oxidase subunit II-like, transmembrane region"/>
    <property type="match status" value="1"/>
</dbReference>
<evidence type="ECO:0000256" key="10">
    <source>
        <dbReference type="ARBA" id="ARBA00022989"/>
    </source>
</evidence>
<dbReference type="InterPro" id="IPR006333">
    <property type="entry name" value="Cyt_o_ubiquinol_oxidase_su2"/>
</dbReference>
<evidence type="ECO:0000256" key="16">
    <source>
        <dbReference type="PIRNR" id="PIRNR000292"/>
    </source>
</evidence>
<dbReference type="GO" id="GO:0005507">
    <property type="term" value="F:copper ion binding"/>
    <property type="evidence" value="ECO:0007669"/>
    <property type="project" value="InterPro"/>
</dbReference>
<evidence type="ECO:0000256" key="6">
    <source>
        <dbReference type="ARBA" id="ARBA00022660"/>
    </source>
</evidence>
<feature type="domain" description="Cytochrome oxidase subunit II transmembrane region profile" evidence="19">
    <location>
        <begin position="21"/>
        <end position="118"/>
    </location>
</feature>
<dbReference type="PROSITE" id="PS50999">
    <property type="entry name" value="COX2_TM"/>
    <property type="match status" value="1"/>
</dbReference>
<dbReference type="InterPro" id="IPR010514">
    <property type="entry name" value="COX_ARM"/>
</dbReference>
<dbReference type="Gene3D" id="1.10.287.90">
    <property type="match status" value="1"/>
</dbReference>
<dbReference type="InterPro" id="IPR045187">
    <property type="entry name" value="CcO_II"/>
</dbReference>
<name>A0A3N1PI46_9GAMM</name>